<dbReference type="GO" id="GO:0022857">
    <property type="term" value="F:transmembrane transporter activity"/>
    <property type="evidence" value="ECO:0007669"/>
    <property type="project" value="InterPro"/>
</dbReference>
<feature type="transmembrane region" description="Helical" evidence="7">
    <location>
        <begin position="139"/>
        <end position="160"/>
    </location>
</feature>
<gene>
    <name evidence="9" type="ORF">ENG14_01760</name>
</gene>
<evidence type="ECO:0000313" key="9">
    <source>
        <dbReference type="EMBL" id="HDL89611.1"/>
    </source>
</evidence>
<proteinExistence type="predicted"/>
<dbReference type="GO" id="GO:0005886">
    <property type="term" value="C:plasma membrane"/>
    <property type="evidence" value="ECO:0007669"/>
    <property type="project" value="UniProtKB-SubCell"/>
</dbReference>
<feature type="transmembrane region" description="Helical" evidence="7">
    <location>
        <begin position="336"/>
        <end position="357"/>
    </location>
</feature>
<feature type="transmembrane region" description="Helical" evidence="7">
    <location>
        <begin position="201"/>
        <end position="220"/>
    </location>
</feature>
<dbReference type="NCBIfam" id="TIGR00711">
    <property type="entry name" value="efflux_EmrB"/>
    <property type="match status" value="1"/>
</dbReference>
<dbReference type="PROSITE" id="PS50850">
    <property type="entry name" value="MFS"/>
    <property type="match status" value="1"/>
</dbReference>
<organism evidence="9">
    <name type="scientific">Thermodesulforhabdus norvegica</name>
    <dbReference type="NCBI Taxonomy" id="39841"/>
    <lineage>
        <taxon>Bacteria</taxon>
        <taxon>Pseudomonadati</taxon>
        <taxon>Thermodesulfobacteriota</taxon>
        <taxon>Syntrophobacteria</taxon>
        <taxon>Syntrophobacterales</taxon>
        <taxon>Thermodesulforhabdaceae</taxon>
        <taxon>Thermodesulforhabdus</taxon>
    </lineage>
</organism>
<feature type="transmembrane region" description="Helical" evidence="7">
    <location>
        <begin position="232"/>
        <end position="251"/>
    </location>
</feature>
<dbReference type="PRINTS" id="PR01036">
    <property type="entry name" value="TCRTETB"/>
</dbReference>
<comment type="subcellular location">
    <subcellularLocation>
        <location evidence="1">Cell membrane</location>
        <topology evidence="1">Multi-pass membrane protein</topology>
    </subcellularLocation>
</comment>
<evidence type="ECO:0000256" key="2">
    <source>
        <dbReference type="ARBA" id="ARBA00022448"/>
    </source>
</evidence>
<evidence type="ECO:0000259" key="8">
    <source>
        <dbReference type="PROSITE" id="PS50850"/>
    </source>
</evidence>
<dbReference type="PANTHER" id="PTHR23501">
    <property type="entry name" value="MAJOR FACILITATOR SUPERFAMILY"/>
    <property type="match status" value="1"/>
</dbReference>
<evidence type="ECO:0000256" key="5">
    <source>
        <dbReference type="ARBA" id="ARBA00022989"/>
    </source>
</evidence>
<evidence type="ECO:0000256" key="4">
    <source>
        <dbReference type="ARBA" id="ARBA00022692"/>
    </source>
</evidence>
<dbReference type="InterPro" id="IPR020846">
    <property type="entry name" value="MFS_dom"/>
</dbReference>
<feature type="transmembrane region" description="Helical" evidence="7">
    <location>
        <begin position="52"/>
        <end position="73"/>
    </location>
</feature>
<dbReference type="CDD" id="cd17503">
    <property type="entry name" value="MFS_LmrB_MDR_like"/>
    <property type="match status" value="1"/>
</dbReference>
<keyword evidence="2" id="KW-0813">Transport</keyword>
<dbReference type="SUPFAM" id="SSF103473">
    <property type="entry name" value="MFS general substrate transporter"/>
    <property type="match status" value="1"/>
</dbReference>
<feature type="domain" description="Major facilitator superfamily (MFS) profile" evidence="8">
    <location>
        <begin position="14"/>
        <end position="510"/>
    </location>
</feature>
<feature type="transmembrane region" description="Helical" evidence="7">
    <location>
        <begin position="80"/>
        <end position="99"/>
    </location>
</feature>
<feature type="transmembrane region" description="Helical" evidence="7">
    <location>
        <begin position="12"/>
        <end position="32"/>
    </location>
</feature>
<dbReference type="PANTHER" id="PTHR23501:SF174">
    <property type="entry name" value="MULTIDRUG EXPORT PROTEIN EMRB-RELATED"/>
    <property type="match status" value="1"/>
</dbReference>
<reference evidence="9" key="1">
    <citation type="journal article" date="2020" name="mSystems">
        <title>Genome- and Community-Level Interaction Insights into Carbon Utilization and Element Cycling Functions of Hydrothermarchaeota in Hydrothermal Sediment.</title>
        <authorList>
            <person name="Zhou Z."/>
            <person name="Liu Y."/>
            <person name="Xu W."/>
            <person name="Pan J."/>
            <person name="Luo Z.H."/>
            <person name="Li M."/>
        </authorList>
    </citation>
    <scope>NUCLEOTIDE SEQUENCE [LARGE SCALE GENOMIC DNA]</scope>
    <source>
        <strain evidence="9">HyVt-19</strain>
    </source>
</reference>
<evidence type="ECO:0000256" key="3">
    <source>
        <dbReference type="ARBA" id="ARBA00022475"/>
    </source>
</evidence>
<dbReference type="Gene3D" id="1.20.1720.10">
    <property type="entry name" value="Multidrug resistance protein D"/>
    <property type="match status" value="1"/>
</dbReference>
<dbReference type="InterPro" id="IPR036259">
    <property type="entry name" value="MFS_trans_sf"/>
</dbReference>
<keyword evidence="3" id="KW-1003">Cell membrane</keyword>
<protein>
    <submittedName>
        <fullName evidence="9">DHA2 family efflux MFS transporter permease subunit</fullName>
    </submittedName>
</protein>
<feature type="transmembrane region" description="Helical" evidence="7">
    <location>
        <begin position="369"/>
        <end position="390"/>
    </location>
</feature>
<dbReference type="AlphaFoldDB" id="A0A7C1AW08"/>
<dbReference type="InterPro" id="IPR011701">
    <property type="entry name" value="MFS"/>
</dbReference>
<feature type="transmembrane region" description="Helical" evidence="7">
    <location>
        <begin position="301"/>
        <end position="324"/>
    </location>
</feature>
<accession>A0A7C1AW08</accession>
<evidence type="ECO:0000256" key="1">
    <source>
        <dbReference type="ARBA" id="ARBA00004651"/>
    </source>
</evidence>
<feature type="transmembrane region" description="Helical" evidence="7">
    <location>
        <begin position="166"/>
        <end position="189"/>
    </location>
</feature>
<feature type="transmembrane region" description="Helical" evidence="7">
    <location>
        <begin position="487"/>
        <end position="505"/>
    </location>
</feature>
<dbReference type="Gene3D" id="1.20.1250.20">
    <property type="entry name" value="MFS general substrate transporter like domains"/>
    <property type="match status" value="1"/>
</dbReference>
<comment type="caution">
    <text evidence="9">The sequence shown here is derived from an EMBL/GenBank/DDBJ whole genome shotgun (WGS) entry which is preliminary data.</text>
</comment>
<evidence type="ECO:0000256" key="7">
    <source>
        <dbReference type="SAM" id="Phobius"/>
    </source>
</evidence>
<keyword evidence="6 7" id="KW-0472">Membrane</keyword>
<dbReference type="EMBL" id="DQZW01000083">
    <property type="protein sequence ID" value="HDL89611.1"/>
    <property type="molecule type" value="Genomic_DNA"/>
</dbReference>
<dbReference type="InterPro" id="IPR004638">
    <property type="entry name" value="EmrB-like"/>
</dbReference>
<dbReference type="Pfam" id="PF07690">
    <property type="entry name" value="MFS_1"/>
    <property type="match status" value="1"/>
</dbReference>
<feature type="transmembrane region" description="Helical" evidence="7">
    <location>
        <begin position="272"/>
        <end position="295"/>
    </location>
</feature>
<keyword evidence="4 7" id="KW-0812">Transmembrane</keyword>
<evidence type="ECO:0000256" key="6">
    <source>
        <dbReference type="ARBA" id="ARBA00023136"/>
    </source>
</evidence>
<keyword evidence="5 7" id="KW-1133">Transmembrane helix</keyword>
<name>A0A7C1AW08_9BACT</name>
<sequence length="517" mass="56803">MNRENPGNVNKWIVALTVILPTFIEVMDTSVVNVSLPHIRGSLSAGVDEVTWVLTSYLVSNAIIIPITGWLSSVFGRKNYLLFSIVLFTISSMICGSAPSLEVLIIARILQGLGGGGLQPISQAILLETFPPREHGTAMAIFGMGVVFAPILGPVLGGWITDNWSWRWVFYINLPVGIVAVILTIFCIFDPPYLRRGKLGIDYWGLGLLAVGLGCLQVVLDKGEREDWFESNFIVALSIISAVCLIMLVIVELRSEHPVVNLRVFKDRTFSFGNIIMFTGFFCMFGSIVLLPLYLQNLMGYTALWAGFVLGPGGIASLLIMPIAATLLKRGGRPHLLLTVGLTLAAISLWMMSRFNLDADFVSIAIPRIIQGFGMGLFFVPLGAATYVNIPKEEMGNASGIFNLLRNLGGSFGTAVGTTILSQRSQFHQNFLVEHVTPFNPVFQQRFQEILHHFGVSTPNVVEQKKALAFIYQEVLRQASMLGFNDAFWIFSIMTGLLVPLALSMKTKRSTELAAVH</sequence>
<dbReference type="Proteomes" id="UP000886355">
    <property type="component" value="Unassembled WGS sequence"/>
</dbReference>